<gene>
    <name evidence="1" type="ORF">CEXT_442561</name>
</gene>
<dbReference type="EMBL" id="BPLR01004463">
    <property type="protein sequence ID" value="GIX94987.1"/>
    <property type="molecule type" value="Genomic_DNA"/>
</dbReference>
<proteinExistence type="predicted"/>
<organism evidence="1 2">
    <name type="scientific">Caerostris extrusa</name>
    <name type="common">Bark spider</name>
    <name type="synonym">Caerostris bankana</name>
    <dbReference type="NCBI Taxonomy" id="172846"/>
    <lineage>
        <taxon>Eukaryota</taxon>
        <taxon>Metazoa</taxon>
        <taxon>Ecdysozoa</taxon>
        <taxon>Arthropoda</taxon>
        <taxon>Chelicerata</taxon>
        <taxon>Arachnida</taxon>
        <taxon>Araneae</taxon>
        <taxon>Araneomorphae</taxon>
        <taxon>Entelegynae</taxon>
        <taxon>Araneoidea</taxon>
        <taxon>Araneidae</taxon>
        <taxon>Caerostris</taxon>
    </lineage>
</organism>
<sequence>MQHSLSNSKYHQLVDVPGRCLLQIGARSPGHTADEKSQQQVHPLLTTAAAIEPIFGSGQRREGASIAIVEGPIDTVISPAHSMAMGHLKKLVYQTPFSPELLDLVVRLHTAFTFRPKGCWIVGRDDSTMGFHLWEFNSKPDKKMAYLHQDEPDKLPTTLTNSHKLYHLYFNGRRGVSGGRRYCGDYPISSTIAVGRSITCSGGQLLESSSLHPRTPCPLLILNLHFLFRLREANDAGGAEGVGVGMEKYLLPLAPESDCEK</sequence>
<reference evidence="1 2" key="1">
    <citation type="submission" date="2021-06" db="EMBL/GenBank/DDBJ databases">
        <title>Caerostris extrusa draft genome.</title>
        <authorList>
            <person name="Kono N."/>
            <person name="Arakawa K."/>
        </authorList>
    </citation>
    <scope>NUCLEOTIDE SEQUENCE [LARGE SCALE GENOMIC DNA]</scope>
</reference>
<evidence type="ECO:0000313" key="2">
    <source>
        <dbReference type="Proteomes" id="UP001054945"/>
    </source>
</evidence>
<dbReference type="AlphaFoldDB" id="A0AAV4PCI3"/>
<protein>
    <submittedName>
        <fullName evidence="1">Uncharacterized protein</fullName>
    </submittedName>
</protein>
<comment type="caution">
    <text evidence="1">The sequence shown here is derived from an EMBL/GenBank/DDBJ whole genome shotgun (WGS) entry which is preliminary data.</text>
</comment>
<name>A0AAV4PCI3_CAEEX</name>
<keyword evidence="2" id="KW-1185">Reference proteome</keyword>
<evidence type="ECO:0000313" key="1">
    <source>
        <dbReference type="EMBL" id="GIX94987.1"/>
    </source>
</evidence>
<accession>A0AAV4PCI3</accession>
<dbReference type="Proteomes" id="UP001054945">
    <property type="component" value="Unassembled WGS sequence"/>
</dbReference>